<proteinExistence type="predicted"/>
<evidence type="ECO:0000313" key="3">
    <source>
        <dbReference type="Proteomes" id="UP001164743"/>
    </source>
</evidence>
<keyword evidence="3" id="KW-1185">Reference proteome</keyword>
<dbReference type="RefSeq" id="XP_053024271.1">
    <property type="nucleotide sequence ID" value="XM_053160281.1"/>
</dbReference>
<gene>
    <name evidence="2" type="ORF">PtA15_10A135</name>
    <name evidence="1" type="ORF">PtA15_8A51</name>
</gene>
<dbReference type="EMBL" id="CP110430">
    <property type="protein sequence ID" value="WAQ88716.1"/>
    <property type="molecule type" value="Genomic_DNA"/>
</dbReference>
<accession>A0ABY7CR45</accession>
<protein>
    <submittedName>
        <fullName evidence="1">Uncharacterized protein</fullName>
    </submittedName>
</protein>
<dbReference type="Proteomes" id="UP001164743">
    <property type="component" value="Chromosome 10A"/>
</dbReference>
<evidence type="ECO:0000313" key="2">
    <source>
        <dbReference type="EMBL" id="WAQ88716.1"/>
    </source>
</evidence>
<dbReference type="Proteomes" id="UP001164743">
    <property type="component" value="Chromosome 8A"/>
</dbReference>
<sequence length="79" mass="8829">MSFDASTTTPSNRRRLATPDDECLISFKLQFKTHDHLALADLYPVRTNSALTDNLNQTTVSPPSRTLPLFGPARLNLTR</sequence>
<reference evidence="1" key="1">
    <citation type="submission" date="2022-10" db="EMBL/GenBank/DDBJ databases">
        <title>Puccinia triticina Genome sequencing and assembly.</title>
        <authorList>
            <person name="Li C."/>
        </authorList>
    </citation>
    <scope>NUCLEOTIDE SEQUENCE</scope>
    <source>
        <strain evidence="1">Pt15</strain>
    </source>
</reference>
<organism evidence="1 3">
    <name type="scientific">Puccinia triticina</name>
    <dbReference type="NCBI Taxonomy" id="208348"/>
    <lineage>
        <taxon>Eukaryota</taxon>
        <taxon>Fungi</taxon>
        <taxon>Dikarya</taxon>
        <taxon>Basidiomycota</taxon>
        <taxon>Pucciniomycotina</taxon>
        <taxon>Pucciniomycetes</taxon>
        <taxon>Pucciniales</taxon>
        <taxon>Pucciniaceae</taxon>
        <taxon>Puccinia</taxon>
    </lineage>
</organism>
<evidence type="ECO:0000313" key="1">
    <source>
        <dbReference type="EMBL" id="WAQ87150.1"/>
    </source>
</evidence>
<dbReference type="EMBL" id="CP110428">
    <property type="protein sequence ID" value="WAQ87150.1"/>
    <property type="molecule type" value="Genomic_DNA"/>
</dbReference>
<name>A0ABY7CR45_9BASI</name>
<dbReference type="GeneID" id="77801176"/>